<proteinExistence type="predicted"/>
<dbReference type="Proteomes" id="UP001175211">
    <property type="component" value="Unassembled WGS sequence"/>
</dbReference>
<evidence type="ECO:0000256" key="2">
    <source>
        <dbReference type="ARBA" id="ARBA00022737"/>
    </source>
</evidence>
<dbReference type="InterPro" id="IPR015915">
    <property type="entry name" value="Kelch-typ_b-propeller"/>
</dbReference>
<evidence type="ECO:0008006" key="6">
    <source>
        <dbReference type="Google" id="ProtNLM"/>
    </source>
</evidence>
<dbReference type="EMBL" id="JAUEPS010000012">
    <property type="protein sequence ID" value="KAK0460699.1"/>
    <property type="molecule type" value="Genomic_DNA"/>
</dbReference>
<dbReference type="RefSeq" id="XP_060332738.1">
    <property type="nucleotide sequence ID" value="XM_060472771.1"/>
</dbReference>
<keyword evidence="1" id="KW-0880">Kelch repeat</keyword>
<protein>
    <recommendedName>
        <fullName evidence="6">Galactose oxidase</fullName>
    </recommendedName>
</protein>
<evidence type="ECO:0000256" key="1">
    <source>
        <dbReference type="ARBA" id="ARBA00022441"/>
    </source>
</evidence>
<dbReference type="AlphaFoldDB" id="A0AA39N7Z6"/>
<evidence type="ECO:0000256" key="3">
    <source>
        <dbReference type="SAM" id="MobiDB-lite"/>
    </source>
</evidence>
<dbReference type="Pfam" id="PF24681">
    <property type="entry name" value="Kelch_KLHDC2_KLHL20_DRC7"/>
    <property type="match status" value="1"/>
</dbReference>
<dbReference type="PANTHER" id="PTHR46093">
    <property type="entry name" value="ACYL-COA-BINDING DOMAIN-CONTAINING PROTEIN 5"/>
    <property type="match status" value="1"/>
</dbReference>
<organism evidence="4 5">
    <name type="scientific">Armillaria tabescens</name>
    <name type="common">Ringless honey mushroom</name>
    <name type="synonym">Agaricus tabescens</name>
    <dbReference type="NCBI Taxonomy" id="1929756"/>
    <lineage>
        <taxon>Eukaryota</taxon>
        <taxon>Fungi</taxon>
        <taxon>Dikarya</taxon>
        <taxon>Basidiomycota</taxon>
        <taxon>Agaricomycotina</taxon>
        <taxon>Agaricomycetes</taxon>
        <taxon>Agaricomycetidae</taxon>
        <taxon>Agaricales</taxon>
        <taxon>Marasmiineae</taxon>
        <taxon>Physalacriaceae</taxon>
        <taxon>Desarmillaria</taxon>
    </lineage>
</organism>
<name>A0AA39N7Z6_ARMTA</name>
<keyword evidence="5" id="KW-1185">Reference proteome</keyword>
<feature type="region of interest" description="Disordered" evidence="3">
    <location>
        <begin position="1"/>
        <end position="37"/>
    </location>
</feature>
<evidence type="ECO:0000313" key="4">
    <source>
        <dbReference type="EMBL" id="KAK0460699.1"/>
    </source>
</evidence>
<feature type="compositionally biased region" description="Basic and acidic residues" evidence="3">
    <location>
        <begin position="9"/>
        <end position="25"/>
    </location>
</feature>
<dbReference type="SUPFAM" id="SSF117281">
    <property type="entry name" value="Kelch motif"/>
    <property type="match status" value="1"/>
</dbReference>
<dbReference type="PANTHER" id="PTHR46093:SF18">
    <property type="entry name" value="FIBRONECTIN TYPE-III DOMAIN-CONTAINING PROTEIN"/>
    <property type="match status" value="1"/>
</dbReference>
<comment type="caution">
    <text evidence="4">The sequence shown here is derived from an EMBL/GenBank/DDBJ whole genome shotgun (WGS) entry which is preliminary data.</text>
</comment>
<keyword evidence="2" id="KW-0677">Repeat</keyword>
<sequence>MPPLPSHSTLERQERVAFKSTEHLARPPLPKKLGRPKNSVAVKDTIPNSSKNILATGLQRIPMKGSLPYFNDHGCVAVDDQGGKIYMFGGKRPGTDDLCCDFNVCDVRTMNWQDWTNSLSREFAPSGPLPPLQNASATFLNIHGWRYVFLFGGYDGTEINSQLVAINVSTKVWSIVPVEGIVAPRMDAAMVGIENRLYIFGGRQSFEYGSPNFRSFSVAECIDSRWKWIYKDMPYPPHISDLGFGGRALAVYGGKQILLTPGRKLSDDCIDMNSGNMVLFHCKHGTFQSASQTEGVFPVGLHWYFAYTIEASQPVLNPAPPSRGRKPIEFVPGPPPADPYAIICGWISSPYSSNNHLVPELYRYQLPPVQEVECLDVKQKLWELELDLQSFIAVGRRLYIFGHDNDETDADTRYTVCIELDTQQMKNG</sequence>
<dbReference type="GeneID" id="85356319"/>
<accession>A0AA39N7Z6</accession>
<dbReference type="Gene3D" id="2.120.10.80">
    <property type="entry name" value="Kelch-type beta propeller"/>
    <property type="match status" value="1"/>
</dbReference>
<reference evidence="4" key="1">
    <citation type="submission" date="2023-06" db="EMBL/GenBank/DDBJ databases">
        <authorList>
            <consortium name="Lawrence Berkeley National Laboratory"/>
            <person name="Ahrendt S."/>
            <person name="Sahu N."/>
            <person name="Indic B."/>
            <person name="Wong-Bajracharya J."/>
            <person name="Merenyi Z."/>
            <person name="Ke H.-M."/>
            <person name="Monk M."/>
            <person name="Kocsube S."/>
            <person name="Drula E."/>
            <person name="Lipzen A."/>
            <person name="Balint B."/>
            <person name="Henrissat B."/>
            <person name="Andreopoulos B."/>
            <person name="Martin F.M."/>
            <person name="Harder C.B."/>
            <person name="Rigling D."/>
            <person name="Ford K.L."/>
            <person name="Foster G.D."/>
            <person name="Pangilinan J."/>
            <person name="Papanicolaou A."/>
            <person name="Barry K."/>
            <person name="LaButti K."/>
            <person name="Viragh M."/>
            <person name="Koriabine M."/>
            <person name="Yan M."/>
            <person name="Riley R."/>
            <person name="Champramary S."/>
            <person name="Plett K.L."/>
            <person name="Tsai I.J."/>
            <person name="Slot J."/>
            <person name="Sipos G."/>
            <person name="Plett J."/>
            <person name="Nagy L.G."/>
            <person name="Grigoriev I.V."/>
        </authorList>
    </citation>
    <scope>NUCLEOTIDE SEQUENCE</scope>
    <source>
        <strain evidence="4">CCBAS 213</strain>
    </source>
</reference>
<evidence type="ECO:0000313" key="5">
    <source>
        <dbReference type="Proteomes" id="UP001175211"/>
    </source>
</evidence>
<gene>
    <name evidence="4" type="ORF">EV420DRAFT_1533721</name>
</gene>